<protein>
    <submittedName>
        <fullName evidence="3">Membrane protein SdpI</fullName>
    </submittedName>
</protein>
<evidence type="ECO:0000313" key="4">
    <source>
        <dbReference type="Proteomes" id="UP000037146"/>
    </source>
</evidence>
<dbReference type="OrthoDB" id="9808690at2"/>
<dbReference type="EMBL" id="LFZW01000001">
    <property type="protein sequence ID" value="KMY48958.1"/>
    <property type="molecule type" value="Genomic_DNA"/>
</dbReference>
<feature type="transmembrane region" description="Helical" evidence="1">
    <location>
        <begin position="164"/>
        <end position="182"/>
    </location>
</feature>
<proteinExistence type="predicted"/>
<feature type="transmembrane region" description="Helical" evidence="1">
    <location>
        <begin position="112"/>
        <end position="130"/>
    </location>
</feature>
<sequence length="212" mass="24306">MKKHLFPVLLIVITASLWLVFYQQLPAQVPIHWNLNGVANGYATKFNGLLLNVSIMILLYALLIFLPKIDPKAQNYQKFSRSYSMIINAILFIFFLINVLVILTGIGYDIPIGKIVPLLVGFLFIVLGNYMHSVKPNYFVGIRTPWTLSNETVWKKTHRFGSRIFILAGVLFMSVPFLPSLLVGKFMFPVIFLIILLPIGYSYWIFRGMDKE</sequence>
<organism evidence="3 4">
    <name type="scientific">Peribacillus loiseleuriae</name>
    <dbReference type="NCBI Taxonomy" id="1679170"/>
    <lineage>
        <taxon>Bacteria</taxon>
        <taxon>Bacillati</taxon>
        <taxon>Bacillota</taxon>
        <taxon>Bacilli</taxon>
        <taxon>Bacillales</taxon>
        <taxon>Bacillaceae</taxon>
        <taxon>Peribacillus</taxon>
    </lineage>
</organism>
<evidence type="ECO:0000259" key="2">
    <source>
        <dbReference type="Pfam" id="PF07853"/>
    </source>
</evidence>
<feature type="transmembrane region" description="Helical" evidence="1">
    <location>
        <begin position="188"/>
        <end position="206"/>
    </location>
</feature>
<dbReference type="STRING" id="1679170.AC625_05120"/>
<evidence type="ECO:0000256" key="1">
    <source>
        <dbReference type="SAM" id="Phobius"/>
    </source>
</evidence>
<keyword evidence="1" id="KW-1133">Transmembrane helix</keyword>
<dbReference type="InterPro" id="IPR026272">
    <property type="entry name" value="SdpI"/>
</dbReference>
<name>A0A0K9GQN6_9BACI</name>
<dbReference type="RefSeq" id="WP_049680290.1">
    <property type="nucleotide sequence ID" value="NZ_LFZW01000001.1"/>
</dbReference>
<accession>A0A0K9GQN6</accession>
<keyword evidence="1" id="KW-0812">Transmembrane</keyword>
<evidence type="ECO:0000313" key="3">
    <source>
        <dbReference type="EMBL" id="KMY48958.1"/>
    </source>
</evidence>
<keyword evidence="4" id="KW-1185">Reference proteome</keyword>
<dbReference type="Proteomes" id="UP000037146">
    <property type="component" value="Unassembled WGS sequence"/>
</dbReference>
<dbReference type="InterPro" id="IPR012867">
    <property type="entry name" value="DUF1648"/>
</dbReference>
<feature type="transmembrane region" description="Helical" evidence="1">
    <location>
        <begin position="86"/>
        <end position="106"/>
    </location>
</feature>
<dbReference type="AlphaFoldDB" id="A0A0K9GQN6"/>
<gene>
    <name evidence="3" type="ORF">AC625_05120</name>
</gene>
<dbReference type="PATRIC" id="fig|1679170.3.peg.1092"/>
<dbReference type="PANTHER" id="PTHR37810:SF5">
    <property type="entry name" value="IMMUNITY PROTEIN SDPI"/>
    <property type="match status" value="1"/>
</dbReference>
<dbReference type="PANTHER" id="PTHR37810">
    <property type="entry name" value="IMMUNITY PROTEIN SDPI"/>
    <property type="match status" value="1"/>
</dbReference>
<feature type="domain" description="DUF1648" evidence="2">
    <location>
        <begin position="9"/>
        <end position="57"/>
    </location>
</feature>
<dbReference type="Pfam" id="PF07853">
    <property type="entry name" value="DUF1648"/>
    <property type="match status" value="1"/>
</dbReference>
<dbReference type="Pfam" id="PF13630">
    <property type="entry name" value="SdpI"/>
    <property type="match status" value="1"/>
</dbReference>
<keyword evidence="1" id="KW-0472">Membrane</keyword>
<reference evidence="4" key="1">
    <citation type="submission" date="2015-07" db="EMBL/GenBank/DDBJ databases">
        <title>Genome sequencing project for genomic taxonomy and phylogenomics of Bacillus-like bacteria.</title>
        <authorList>
            <person name="Liu B."/>
            <person name="Wang J."/>
            <person name="Zhu Y."/>
            <person name="Liu G."/>
            <person name="Chen Q."/>
            <person name="Chen Z."/>
            <person name="Lan J."/>
            <person name="Che J."/>
            <person name="Ge C."/>
            <person name="Shi H."/>
            <person name="Pan Z."/>
            <person name="Liu X."/>
        </authorList>
    </citation>
    <scope>NUCLEOTIDE SEQUENCE [LARGE SCALE GENOMIC DNA]</scope>
    <source>
        <strain evidence="4">FJAT-27997</strain>
    </source>
</reference>
<feature type="transmembrane region" description="Helical" evidence="1">
    <location>
        <begin position="45"/>
        <end position="66"/>
    </location>
</feature>
<dbReference type="PIRSF" id="PIRSF038959">
    <property type="entry name" value="SdpI"/>
    <property type="match status" value="1"/>
</dbReference>
<dbReference type="GO" id="GO:0009636">
    <property type="term" value="P:response to toxic substance"/>
    <property type="evidence" value="ECO:0007669"/>
    <property type="project" value="TreeGrafter"/>
</dbReference>
<dbReference type="InterPro" id="IPR025962">
    <property type="entry name" value="SdpI/YhfL"/>
</dbReference>
<comment type="caution">
    <text evidence="3">The sequence shown here is derived from an EMBL/GenBank/DDBJ whole genome shotgun (WGS) entry which is preliminary data.</text>
</comment>
<feature type="transmembrane region" description="Helical" evidence="1">
    <location>
        <begin position="5"/>
        <end position="25"/>
    </location>
</feature>